<dbReference type="AlphaFoldDB" id="A0AAD7FJS8"/>
<feature type="region of interest" description="Disordered" evidence="1">
    <location>
        <begin position="140"/>
        <end position="179"/>
    </location>
</feature>
<keyword evidence="2" id="KW-0472">Membrane</keyword>
<comment type="caution">
    <text evidence="3">The sequence shown here is derived from an EMBL/GenBank/DDBJ whole genome shotgun (WGS) entry which is preliminary data.</text>
</comment>
<dbReference type="Gene3D" id="2.60.120.260">
    <property type="entry name" value="Galactose-binding domain-like"/>
    <property type="match status" value="1"/>
</dbReference>
<dbReference type="Proteomes" id="UP001221142">
    <property type="component" value="Unassembled WGS sequence"/>
</dbReference>
<feature type="compositionally biased region" description="Polar residues" evidence="1">
    <location>
        <begin position="140"/>
        <end position="154"/>
    </location>
</feature>
<feature type="compositionally biased region" description="Low complexity" evidence="1">
    <location>
        <begin position="157"/>
        <end position="176"/>
    </location>
</feature>
<sequence>MSFTLIDDQDSSVSYKGTWVVGGTAHEYKSTVASSVTVGDTFTVPFTGTSIGVYGTTDSSSNGVRTSYAIDGNTPVVVATTGAGAADAYHQLFWQSGKLTDADHKLVVTMRAVNAGQGAGEGTIWFDFFNATAAATTTSVTPLPSNTVGGSASKSVAPASQTKSKAASTSSASPSSTDVPIVVPSKSTSHAGLVAGLIVAFIALLTLAGAYYWYRRRRHLPRTGTAAPPPPMTPMGALPTSTESAYPPQIPPSYGISGVVSLGVTGASFGQGYAPLGSRSPSEYSLPLDPPRTQSQSQSAFSVSSAPTSTRGPLSVANPSPPSDHYYSDSIADLKRRQQEVVQSYEDGINSGGAGPSLIQHVDSGARSLPMEDEHPASGPIELPPVYTPN</sequence>
<proteinExistence type="predicted"/>
<keyword evidence="2" id="KW-1133">Transmembrane helix</keyword>
<organism evidence="3 4">
    <name type="scientific">Roridomyces roridus</name>
    <dbReference type="NCBI Taxonomy" id="1738132"/>
    <lineage>
        <taxon>Eukaryota</taxon>
        <taxon>Fungi</taxon>
        <taxon>Dikarya</taxon>
        <taxon>Basidiomycota</taxon>
        <taxon>Agaricomycotina</taxon>
        <taxon>Agaricomycetes</taxon>
        <taxon>Agaricomycetidae</taxon>
        <taxon>Agaricales</taxon>
        <taxon>Marasmiineae</taxon>
        <taxon>Mycenaceae</taxon>
        <taxon>Roridomyces</taxon>
    </lineage>
</organism>
<reference evidence="3" key="1">
    <citation type="submission" date="2023-03" db="EMBL/GenBank/DDBJ databases">
        <title>Massive genome expansion in bonnet fungi (Mycena s.s.) driven by repeated elements and novel gene families across ecological guilds.</title>
        <authorList>
            <consortium name="Lawrence Berkeley National Laboratory"/>
            <person name="Harder C.B."/>
            <person name="Miyauchi S."/>
            <person name="Viragh M."/>
            <person name="Kuo A."/>
            <person name="Thoen E."/>
            <person name="Andreopoulos B."/>
            <person name="Lu D."/>
            <person name="Skrede I."/>
            <person name="Drula E."/>
            <person name="Henrissat B."/>
            <person name="Morin E."/>
            <person name="Kohler A."/>
            <person name="Barry K."/>
            <person name="LaButti K."/>
            <person name="Morin E."/>
            <person name="Salamov A."/>
            <person name="Lipzen A."/>
            <person name="Mereny Z."/>
            <person name="Hegedus B."/>
            <person name="Baldrian P."/>
            <person name="Stursova M."/>
            <person name="Weitz H."/>
            <person name="Taylor A."/>
            <person name="Grigoriev I.V."/>
            <person name="Nagy L.G."/>
            <person name="Martin F."/>
            <person name="Kauserud H."/>
        </authorList>
    </citation>
    <scope>NUCLEOTIDE SEQUENCE</scope>
    <source>
        <strain evidence="3">9284</strain>
    </source>
</reference>
<feature type="compositionally biased region" description="Low complexity" evidence="1">
    <location>
        <begin position="293"/>
        <end position="310"/>
    </location>
</feature>
<name>A0AAD7FJS8_9AGAR</name>
<feature type="region of interest" description="Disordered" evidence="1">
    <location>
        <begin position="222"/>
        <end position="249"/>
    </location>
</feature>
<keyword evidence="2" id="KW-0812">Transmembrane</keyword>
<protein>
    <submittedName>
        <fullName evidence="3">Uncharacterized protein</fullName>
    </submittedName>
</protein>
<evidence type="ECO:0000313" key="4">
    <source>
        <dbReference type="Proteomes" id="UP001221142"/>
    </source>
</evidence>
<keyword evidence="4" id="KW-1185">Reference proteome</keyword>
<feature type="region of interest" description="Disordered" evidence="1">
    <location>
        <begin position="280"/>
        <end position="328"/>
    </location>
</feature>
<evidence type="ECO:0000256" key="1">
    <source>
        <dbReference type="SAM" id="MobiDB-lite"/>
    </source>
</evidence>
<feature type="transmembrane region" description="Helical" evidence="2">
    <location>
        <begin position="191"/>
        <end position="214"/>
    </location>
</feature>
<accession>A0AAD7FJS8</accession>
<feature type="region of interest" description="Disordered" evidence="1">
    <location>
        <begin position="340"/>
        <end position="390"/>
    </location>
</feature>
<gene>
    <name evidence="3" type="ORF">FB45DRAFT_1003995</name>
</gene>
<evidence type="ECO:0000313" key="3">
    <source>
        <dbReference type="EMBL" id="KAJ7628327.1"/>
    </source>
</evidence>
<evidence type="ECO:0000256" key="2">
    <source>
        <dbReference type="SAM" id="Phobius"/>
    </source>
</evidence>
<dbReference type="CDD" id="cd12087">
    <property type="entry name" value="TM_EGFR-like"/>
    <property type="match status" value="1"/>
</dbReference>
<dbReference type="EMBL" id="JARKIF010000010">
    <property type="protein sequence ID" value="KAJ7628327.1"/>
    <property type="molecule type" value="Genomic_DNA"/>
</dbReference>